<sequence length="250" mass="27974">MDPRAGAKPAVPRRRDFRSEPVEWSGEQGGPVPNIDLILGGDHGRRRSVRTEPTQRRSSQRLDALLDAAAEIVDELGFERLTTQMVAERAGASIGTVYRYFPDRVAVLHALRERSVRRYRERLAESMESAELDAWWDVIDVALDVCIALYRDEPGFAVVYSAPREASELDGEPEIAHRVAKLLEHDFGVIDDAGVRLRLGVALEIGATLIHRAFVRDAAGDQRYLDEARHVVRVYLDRHLTDRLAASSAA</sequence>
<protein>
    <submittedName>
        <fullName evidence="7">TetR/AcrR family transcriptional regulator</fullName>
    </submittedName>
</protein>
<dbReference type="Pfam" id="PF17928">
    <property type="entry name" value="TetR_C_22"/>
    <property type="match status" value="1"/>
</dbReference>
<dbReference type="InterPro" id="IPR001647">
    <property type="entry name" value="HTH_TetR"/>
</dbReference>
<dbReference type="GO" id="GO:0000976">
    <property type="term" value="F:transcription cis-regulatory region binding"/>
    <property type="evidence" value="ECO:0007669"/>
    <property type="project" value="TreeGrafter"/>
</dbReference>
<keyword evidence="1" id="KW-0805">Transcription regulation</keyword>
<feature type="domain" description="HTH tetR-type" evidence="6">
    <location>
        <begin position="59"/>
        <end position="119"/>
    </location>
</feature>
<evidence type="ECO:0000313" key="8">
    <source>
        <dbReference type="Proteomes" id="UP000292881"/>
    </source>
</evidence>
<dbReference type="Pfam" id="PF00440">
    <property type="entry name" value="TetR_N"/>
    <property type="match status" value="1"/>
</dbReference>
<dbReference type="InterPro" id="IPR050109">
    <property type="entry name" value="HTH-type_TetR-like_transc_reg"/>
</dbReference>
<dbReference type="OrthoDB" id="9816320at2"/>
<dbReference type="AlphaFoldDB" id="A0A4Q2JPB9"/>
<dbReference type="PANTHER" id="PTHR30055">
    <property type="entry name" value="HTH-TYPE TRANSCRIPTIONAL REGULATOR RUTR"/>
    <property type="match status" value="1"/>
</dbReference>
<dbReference type="Proteomes" id="UP000292881">
    <property type="component" value="Unassembled WGS sequence"/>
</dbReference>
<dbReference type="EMBL" id="SDPL01000036">
    <property type="protein sequence ID" value="RXZ50081.1"/>
    <property type="molecule type" value="Genomic_DNA"/>
</dbReference>
<dbReference type="GO" id="GO:0003700">
    <property type="term" value="F:DNA-binding transcription factor activity"/>
    <property type="evidence" value="ECO:0007669"/>
    <property type="project" value="TreeGrafter"/>
</dbReference>
<gene>
    <name evidence="7" type="ORF">ESO86_03830</name>
</gene>
<evidence type="ECO:0000256" key="4">
    <source>
        <dbReference type="PROSITE-ProRule" id="PRU00335"/>
    </source>
</evidence>
<evidence type="ECO:0000256" key="5">
    <source>
        <dbReference type="SAM" id="MobiDB-lite"/>
    </source>
</evidence>
<evidence type="ECO:0000256" key="3">
    <source>
        <dbReference type="ARBA" id="ARBA00023163"/>
    </source>
</evidence>
<dbReference type="Gene3D" id="1.10.357.10">
    <property type="entry name" value="Tetracycline Repressor, domain 2"/>
    <property type="match status" value="1"/>
</dbReference>
<organism evidence="7 8">
    <name type="scientific">Agromyces binzhouensis</name>
    <dbReference type="NCBI Taxonomy" id="1817495"/>
    <lineage>
        <taxon>Bacteria</taxon>
        <taxon>Bacillati</taxon>
        <taxon>Actinomycetota</taxon>
        <taxon>Actinomycetes</taxon>
        <taxon>Micrococcales</taxon>
        <taxon>Microbacteriaceae</taxon>
        <taxon>Agromyces</taxon>
    </lineage>
</organism>
<dbReference type="PROSITE" id="PS50977">
    <property type="entry name" value="HTH_TETR_2"/>
    <property type="match status" value="1"/>
</dbReference>
<dbReference type="PANTHER" id="PTHR30055:SF234">
    <property type="entry name" value="HTH-TYPE TRANSCRIPTIONAL REGULATOR BETI"/>
    <property type="match status" value="1"/>
</dbReference>
<feature type="region of interest" description="Disordered" evidence="5">
    <location>
        <begin position="1"/>
        <end position="60"/>
    </location>
</feature>
<accession>A0A4Q2JPB9</accession>
<evidence type="ECO:0000259" key="6">
    <source>
        <dbReference type="PROSITE" id="PS50977"/>
    </source>
</evidence>
<feature type="DNA-binding region" description="H-T-H motif" evidence="4">
    <location>
        <begin position="82"/>
        <end position="101"/>
    </location>
</feature>
<name>A0A4Q2JPB9_9MICO</name>
<evidence type="ECO:0000313" key="7">
    <source>
        <dbReference type="EMBL" id="RXZ50081.1"/>
    </source>
</evidence>
<dbReference type="InterPro" id="IPR041674">
    <property type="entry name" value="TetR_C_22"/>
</dbReference>
<dbReference type="InterPro" id="IPR009057">
    <property type="entry name" value="Homeodomain-like_sf"/>
</dbReference>
<evidence type="ECO:0000256" key="1">
    <source>
        <dbReference type="ARBA" id="ARBA00023015"/>
    </source>
</evidence>
<comment type="caution">
    <text evidence="7">The sequence shown here is derived from an EMBL/GenBank/DDBJ whole genome shotgun (WGS) entry which is preliminary data.</text>
</comment>
<dbReference type="PRINTS" id="PR00455">
    <property type="entry name" value="HTHTETR"/>
</dbReference>
<dbReference type="SUPFAM" id="SSF46689">
    <property type="entry name" value="Homeodomain-like"/>
    <property type="match status" value="1"/>
</dbReference>
<keyword evidence="2 4" id="KW-0238">DNA-binding</keyword>
<keyword evidence="3" id="KW-0804">Transcription</keyword>
<proteinExistence type="predicted"/>
<reference evidence="7 8" key="1">
    <citation type="submission" date="2019-01" db="EMBL/GenBank/DDBJ databases">
        <authorList>
            <person name="Li J."/>
        </authorList>
    </citation>
    <scope>NUCLEOTIDE SEQUENCE [LARGE SCALE GENOMIC DNA]</scope>
    <source>
        <strain evidence="7 8">CGMCC 4.7180</strain>
    </source>
</reference>
<keyword evidence="8" id="KW-1185">Reference proteome</keyword>
<evidence type="ECO:0000256" key="2">
    <source>
        <dbReference type="ARBA" id="ARBA00023125"/>
    </source>
</evidence>